<keyword evidence="1" id="KW-0812">Transmembrane</keyword>
<proteinExistence type="predicted"/>
<sequence>MIKECSSCGALYTTDYCCSKGGLYGILVDGPYCRGCALLRKKFKEDLFTYCVENGIFQDLHDTSESSNDDTNVDYTIAITPVLSTEELVDSLIMEDEHLDAIPATESDKVIKSSVENLIVVNFNDDSTSSDDDSPYEEDIDYVDASPPDSELVSLEVVENVTPKDGEIEDDVLREKLSKINLLIAKIEAINFIPPPSSIFVTKSPSTFPNSFLEETNTFDNSIPESETFCFNLEENSSGSTTTHADFSQYDSFIFDLLIDSFPPADRRDFYHEVFADELAHIISPPEYDCFYFKSEPDLGELTSIVDSGICENVLSTTNVNLPFEDDQSPLLAFVVWIFLPFLTYPVTPPYLLS</sequence>
<keyword evidence="3" id="KW-1185">Reference proteome</keyword>
<name>A0ABQ5I7G1_9ASTR</name>
<dbReference type="Proteomes" id="UP001151760">
    <property type="component" value="Unassembled WGS sequence"/>
</dbReference>
<reference evidence="2" key="1">
    <citation type="journal article" date="2022" name="Int. J. Mol. Sci.">
        <title>Draft Genome of Tanacetum Coccineum: Genomic Comparison of Closely Related Tanacetum-Family Plants.</title>
        <authorList>
            <person name="Yamashiro T."/>
            <person name="Shiraishi A."/>
            <person name="Nakayama K."/>
            <person name="Satake H."/>
        </authorList>
    </citation>
    <scope>NUCLEOTIDE SEQUENCE</scope>
</reference>
<evidence type="ECO:0000313" key="2">
    <source>
        <dbReference type="EMBL" id="GJT96021.1"/>
    </source>
</evidence>
<feature type="transmembrane region" description="Helical" evidence="1">
    <location>
        <begin position="331"/>
        <end position="353"/>
    </location>
</feature>
<keyword evidence="1" id="KW-1133">Transmembrane helix</keyword>
<keyword evidence="1" id="KW-0472">Membrane</keyword>
<comment type="caution">
    <text evidence="2">The sequence shown here is derived from an EMBL/GenBank/DDBJ whole genome shotgun (WGS) entry which is preliminary data.</text>
</comment>
<evidence type="ECO:0000256" key="1">
    <source>
        <dbReference type="SAM" id="Phobius"/>
    </source>
</evidence>
<dbReference type="EMBL" id="BQNB010020445">
    <property type="protein sequence ID" value="GJT96021.1"/>
    <property type="molecule type" value="Genomic_DNA"/>
</dbReference>
<gene>
    <name evidence="2" type="ORF">Tco_1091539</name>
</gene>
<accession>A0ABQ5I7G1</accession>
<evidence type="ECO:0000313" key="3">
    <source>
        <dbReference type="Proteomes" id="UP001151760"/>
    </source>
</evidence>
<organism evidence="2 3">
    <name type="scientific">Tanacetum coccineum</name>
    <dbReference type="NCBI Taxonomy" id="301880"/>
    <lineage>
        <taxon>Eukaryota</taxon>
        <taxon>Viridiplantae</taxon>
        <taxon>Streptophyta</taxon>
        <taxon>Embryophyta</taxon>
        <taxon>Tracheophyta</taxon>
        <taxon>Spermatophyta</taxon>
        <taxon>Magnoliopsida</taxon>
        <taxon>eudicotyledons</taxon>
        <taxon>Gunneridae</taxon>
        <taxon>Pentapetalae</taxon>
        <taxon>asterids</taxon>
        <taxon>campanulids</taxon>
        <taxon>Asterales</taxon>
        <taxon>Asteraceae</taxon>
        <taxon>Asteroideae</taxon>
        <taxon>Anthemideae</taxon>
        <taxon>Anthemidinae</taxon>
        <taxon>Tanacetum</taxon>
    </lineage>
</organism>
<protein>
    <submittedName>
        <fullName evidence="2">Uncharacterized protein</fullName>
    </submittedName>
</protein>
<reference evidence="2" key="2">
    <citation type="submission" date="2022-01" db="EMBL/GenBank/DDBJ databases">
        <authorList>
            <person name="Yamashiro T."/>
            <person name="Shiraishi A."/>
            <person name="Satake H."/>
            <person name="Nakayama K."/>
        </authorList>
    </citation>
    <scope>NUCLEOTIDE SEQUENCE</scope>
</reference>